<proteinExistence type="inferred from homology"/>
<dbReference type="Pfam" id="PF00132">
    <property type="entry name" value="Hexapep"/>
    <property type="match status" value="1"/>
</dbReference>
<reference evidence="4 5" key="1">
    <citation type="journal article" date="2013" name="BMC Genomics">
        <title>Genome sequence and analysis of methylotrophic yeast Hansenula polymorpha DL1.</title>
        <authorList>
            <person name="Ravin N.V."/>
            <person name="Eldarov M.A."/>
            <person name="Kadnikov V.V."/>
            <person name="Beletsky A.V."/>
            <person name="Schneider J."/>
            <person name="Mardanova E.S."/>
            <person name="Smekalova E.M."/>
            <person name="Zvereva M.I."/>
            <person name="Dontsova O.A."/>
            <person name="Mardanov A.V."/>
            <person name="Skryabin K.G."/>
        </authorList>
    </citation>
    <scope>NUCLEOTIDE SEQUENCE [LARGE SCALE GENOMIC DNA]</scope>
    <source>
        <strain evidence="5">ATCC 26012 / BCRC 20466 / JCM 22074 / NRRL Y-7560 / DL-1</strain>
    </source>
</reference>
<dbReference type="OrthoDB" id="25818at2759"/>
<accession>W1QIR0</accession>
<dbReference type="SUPFAM" id="SSF51161">
    <property type="entry name" value="Trimeric LpxA-like enzymes"/>
    <property type="match status" value="1"/>
</dbReference>
<sequence length="219" mass="23918">MVNPSHELDYELIDLARKNIQNIPNTPEYDKMISGMVYDSMVEPLEIARFESTTKCCRLQQMKLDDFGSLKEFKTARTALTKNLLGKCGSNPLIETPFSCDYGFNILAGDNLYINANAVLLDTSLIIIGNNCKIGPNTCITTADHPLDAKRRGEGVDFSRRVVIGDNCWIAANATILPGVTLGDNVVVGAGSVVTRDVEGDSLVIGAPARVVRRLIRDN</sequence>
<dbReference type="SMART" id="SM01266">
    <property type="entry name" value="Mac"/>
    <property type="match status" value="1"/>
</dbReference>
<dbReference type="EMBL" id="AEOI02000005">
    <property type="protein sequence ID" value="ESX01475.1"/>
    <property type="molecule type" value="Genomic_DNA"/>
</dbReference>
<dbReference type="KEGG" id="opa:HPODL_00867"/>
<dbReference type="RefSeq" id="XP_013936309.1">
    <property type="nucleotide sequence ID" value="XM_014080834.1"/>
</dbReference>
<comment type="similarity">
    <text evidence="1">Belongs to the transferase hexapeptide repeat family.</text>
</comment>
<dbReference type="PROSITE" id="PS00101">
    <property type="entry name" value="HEXAPEP_TRANSFERASES"/>
    <property type="match status" value="1"/>
</dbReference>
<evidence type="ECO:0000256" key="1">
    <source>
        <dbReference type="ARBA" id="ARBA00007274"/>
    </source>
</evidence>
<name>W1QIR0_OGAPD</name>
<evidence type="ECO:0000259" key="3">
    <source>
        <dbReference type="SMART" id="SM01266"/>
    </source>
</evidence>
<protein>
    <recommendedName>
        <fullName evidence="3">Maltose/galactoside acetyltransferase domain-containing protein</fullName>
    </recommendedName>
</protein>
<dbReference type="Pfam" id="PF12464">
    <property type="entry name" value="Mac"/>
    <property type="match status" value="1"/>
</dbReference>
<dbReference type="PANTHER" id="PTHR23416:SF23">
    <property type="entry name" value="ACETYLTRANSFERASE C18B11.09C-RELATED"/>
    <property type="match status" value="1"/>
</dbReference>
<evidence type="ECO:0000313" key="4">
    <source>
        <dbReference type="EMBL" id="ESX01475.1"/>
    </source>
</evidence>
<dbReference type="GO" id="GO:0016407">
    <property type="term" value="F:acetyltransferase activity"/>
    <property type="evidence" value="ECO:0007669"/>
    <property type="project" value="InterPro"/>
</dbReference>
<dbReference type="InterPro" id="IPR001451">
    <property type="entry name" value="Hexapep"/>
</dbReference>
<comment type="caution">
    <text evidence="4">The sequence shown here is derived from an EMBL/GenBank/DDBJ whole genome shotgun (WGS) entry which is preliminary data.</text>
</comment>
<keyword evidence="5" id="KW-1185">Reference proteome</keyword>
<dbReference type="GO" id="GO:0008374">
    <property type="term" value="F:O-acyltransferase activity"/>
    <property type="evidence" value="ECO:0007669"/>
    <property type="project" value="TreeGrafter"/>
</dbReference>
<evidence type="ECO:0000313" key="5">
    <source>
        <dbReference type="Proteomes" id="UP000008673"/>
    </source>
</evidence>
<dbReference type="InterPro" id="IPR018357">
    <property type="entry name" value="Hexapep_transf_CS"/>
</dbReference>
<evidence type="ECO:0000256" key="2">
    <source>
        <dbReference type="ARBA" id="ARBA00022679"/>
    </source>
</evidence>
<dbReference type="HOGENOM" id="CLU_051638_3_0_1"/>
<dbReference type="eggNOG" id="KOG4750">
    <property type="taxonomic scope" value="Eukaryota"/>
</dbReference>
<dbReference type="InterPro" id="IPR011004">
    <property type="entry name" value="Trimer_LpxA-like_sf"/>
</dbReference>
<dbReference type="InterPro" id="IPR024688">
    <property type="entry name" value="Mac_dom"/>
</dbReference>
<dbReference type="PANTHER" id="PTHR23416">
    <property type="entry name" value="SIALIC ACID SYNTHASE-RELATED"/>
    <property type="match status" value="1"/>
</dbReference>
<feature type="domain" description="Maltose/galactoside acetyltransferase" evidence="3">
    <location>
        <begin position="29"/>
        <end position="90"/>
    </location>
</feature>
<keyword evidence="2" id="KW-0808">Transferase</keyword>
<organism evidence="4 5">
    <name type="scientific">Ogataea parapolymorpha (strain ATCC 26012 / BCRC 20466 / JCM 22074 / NRRL Y-7560 / DL-1)</name>
    <name type="common">Yeast</name>
    <name type="synonym">Hansenula polymorpha</name>
    <dbReference type="NCBI Taxonomy" id="871575"/>
    <lineage>
        <taxon>Eukaryota</taxon>
        <taxon>Fungi</taxon>
        <taxon>Dikarya</taxon>
        <taxon>Ascomycota</taxon>
        <taxon>Saccharomycotina</taxon>
        <taxon>Pichiomycetes</taxon>
        <taxon>Pichiales</taxon>
        <taxon>Pichiaceae</taxon>
        <taxon>Ogataea</taxon>
    </lineage>
</organism>
<dbReference type="STRING" id="871575.W1QIR0"/>
<dbReference type="GO" id="GO:0005829">
    <property type="term" value="C:cytosol"/>
    <property type="evidence" value="ECO:0007669"/>
    <property type="project" value="TreeGrafter"/>
</dbReference>
<dbReference type="Gene3D" id="2.160.10.10">
    <property type="entry name" value="Hexapeptide repeat proteins"/>
    <property type="match status" value="1"/>
</dbReference>
<dbReference type="GeneID" id="25770335"/>
<dbReference type="InterPro" id="IPR051159">
    <property type="entry name" value="Hexapeptide_acetyltransf"/>
</dbReference>
<dbReference type="AlphaFoldDB" id="W1QIR0"/>
<gene>
    <name evidence="4" type="ORF">HPODL_00867</name>
</gene>
<dbReference type="CDD" id="cd03357">
    <property type="entry name" value="LbH_MAT_GAT"/>
    <property type="match status" value="1"/>
</dbReference>
<dbReference type="Proteomes" id="UP000008673">
    <property type="component" value="Unassembled WGS sequence"/>
</dbReference>
<dbReference type="OMA" id="KVAQFNI"/>